<sequence length="85" mass="9774">MYWMQRLISRIQFQMASKLTRVWLLKRKMSINFADLSSYQQVEVQKLVGDSFTSENTLDNPTNVDVEVGKAVIKGNSVNITLDPH</sequence>
<organism evidence="1 2">
    <name type="scientific">Thomasclavelia ramosa</name>
    <dbReference type="NCBI Taxonomy" id="1547"/>
    <lineage>
        <taxon>Bacteria</taxon>
        <taxon>Bacillati</taxon>
        <taxon>Bacillota</taxon>
        <taxon>Erysipelotrichia</taxon>
        <taxon>Erysipelotrichales</taxon>
        <taxon>Coprobacillaceae</taxon>
        <taxon>Thomasclavelia</taxon>
    </lineage>
</organism>
<dbReference type="InterPro" id="IPR013780">
    <property type="entry name" value="Glyco_hydro_b"/>
</dbReference>
<dbReference type="Gene3D" id="2.60.40.1180">
    <property type="entry name" value="Golgi alpha-mannosidase II"/>
    <property type="match status" value="1"/>
</dbReference>
<dbReference type="Proteomes" id="UP000261032">
    <property type="component" value="Unassembled WGS sequence"/>
</dbReference>
<comment type="caution">
    <text evidence="1">The sequence shown here is derived from an EMBL/GenBank/DDBJ whole genome shotgun (WGS) entry which is preliminary data.</text>
</comment>
<gene>
    <name evidence="1" type="ORF">DXB93_18770</name>
</gene>
<accession>A0A3E3E533</accession>
<protein>
    <submittedName>
        <fullName evidence="1">Uncharacterized protein</fullName>
    </submittedName>
</protein>
<proteinExistence type="predicted"/>
<name>A0A3E3E533_9FIRM</name>
<evidence type="ECO:0000313" key="2">
    <source>
        <dbReference type="Proteomes" id="UP000261032"/>
    </source>
</evidence>
<dbReference type="AlphaFoldDB" id="A0A3E3E533"/>
<reference evidence="1 2" key="1">
    <citation type="submission" date="2018-08" db="EMBL/GenBank/DDBJ databases">
        <title>A genome reference for cultivated species of the human gut microbiota.</title>
        <authorList>
            <person name="Zou Y."/>
            <person name="Xue W."/>
            <person name="Luo G."/>
        </authorList>
    </citation>
    <scope>NUCLEOTIDE SEQUENCE [LARGE SCALE GENOMIC DNA]</scope>
    <source>
        <strain evidence="1 2">OM06-4</strain>
    </source>
</reference>
<evidence type="ECO:0000313" key="1">
    <source>
        <dbReference type="EMBL" id="RGD76436.1"/>
    </source>
</evidence>
<dbReference type="EMBL" id="QUSL01000072">
    <property type="protein sequence ID" value="RGD76436.1"/>
    <property type="molecule type" value="Genomic_DNA"/>
</dbReference>